<accession>A0A561U1J0</accession>
<dbReference type="RefSeq" id="WP_145742809.1">
    <property type="nucleotide sequence ID" value="NZ_VIWX01000005.1"/>
</dbReference>
<dbReference type="AlphaFoldDB" id="A0A561U1J0"/>
<dbReference type="Proteomes" id="UP000316184">
    <property type="component" value="Unassembled WGS sequence"/>
</dbReference>
<sequence>MSEMLPSTYVRAAPFERKHGNTLGTAALWAGIAACIAAFFPLTSLSPTTDVFPLNGFVTWPTMIVGGLLGAFLGVAALRKTGAERATNRTTAKVALALSIVSLEMCVGWAALHL</sequence>
<keyword evidence="1" id="KW-0472">Membrane</keyword>
<keyword evidence="1" id="KW-0812">Transmembrane</keyword>
<protein>
    <submittedName>
        <fullName evidence="2">Uncharacterized protein</fullName>
    </submittedName>
</protein>
<feature type="transmembrane region" description="Helical" evidence="1">
    <location>
        <begin position="60"/>
        <end position="78"/>
    </location>
</feature>
<proteinExistence type="predicted"/>
<gene>
    <name evidence="2" type="ORF">FHU35_1551</name>
</gene>
<name>A0A561U1J0_9PSEU</name>
<keyword evidence="1" id="KW-1133">Transmembrane helix</keyword>
<evidence type="ECO:0000313" key="3">
    <source>
        <dbReference type="Proteomes" id="UP000316184"/>
    </source>
</evidence>
<feature type="transmembrane region" description="Helical" evidence="1">
    <location>
        <begin position="21"/>
        <end position="40"/>
    </location>
</feature>
<reference evidence="2 3" key="1">
    <citation type="submission" date="2019-06" db="EMBL/GenBank/DDBJ databases">
        <title>Sequencing the genomes of 1000 actinobacteria strains.</title>
        <authorList>
            <person name="Klenk H.-P."/>
        </authorList>
    </citation>
    <scope>NUCLEOTIDE SEQUENCE [LARGE SCALE GENOMIC DNA]</scope>
    <source>
        <strain evidence="2 3">DSM 46699</strain>
    </source>
</reference>
<organism evidence="2 3">
    <name type="scientific">Saccharopolyspora dendranthemae</name>
    <dbReference type="NCBI Taxonomy" id="1181886"/>
    <lineage>
        <taxon>Bacteria</taxon>
        <taxon>Bacillati</taxon>
        <taxon>Actinomycetota</taxon>
        <taxon>Actinomycetes</taxon>
        <taxon>Pseudonocardiales</taxon>
        <taxon>Pseudonocardiaceae</taxon>
        <taxon>Saccharopolyspora</taxon>
    </lineage>
</organism>
<feature type="transmembrane region" description="Helical" evidence="1">
    <location>
        <begin position="90"/>
        <end position="112"/>
    </location>
</feature>
<comment type="caution">
    <text evidence="2">The sequence shown here is derived from an EMBL/GenBank/DDBJ whole genome shotgun (WGS) entry which is preliminary data.</text>
</comment>
<dbReference type="EMBL" id="VIWX01000005">
    <property type="protein sequence ID" value="TWF93211.1"/>
    <property type="molecule type" value="Genomic_DNA"/>
</dbReference>
<keyword evidence="3" id="KW-1185">Reference proteome</keyword>
<evidence type="ECO:0000313" key="2">
    <source>
        <dbReference type="EMBL" id="TWF93211.1"/>
    </source>
</evidence>
<evidence type="ECO:0000256" key="1">
    <source>
        <dbReference type="SAM" id="Phobius"/>
    </source>
</evidence>